<proteinExistence type="predicted"/>
<evidence type="ECO:0000313" key="1">
    <source>
        <dbReference type="EMBL" id="DAD55749.1"/>
    </source>
</evidence>
<accession>A0A8D9PEJ0</accession>
<organism evidence="1">
    <name type="scientific">Bacteriophage sp</name>
    <dbReference type="NCBI Taxonomy" id="38018"/>
    <lineage>
        <taxon>Viruses</taxon>
    </lineage>
</organism>
<reference evidence="1" key="1">
    <citation type="journal article" date="2021" name="Proc. Natl. Acad. Sci. U.S.A.">
        <title>A Catalog of Tens of Thousands of Viruses from Human Metagenomes Reveals Hidden Associations with Chronic Diseases.</title>
        <authorList>
            <person name="Tisza M.J."/>
            <person name="Buck C.B."/>
        </authorList>
    </citation>
    <scope>NUCLEOTIDE SEQUENCE</scope>
    <source>
        <strain evidence="1">CtOZu12</strain>
    </source>
</reference>
<protein>
    <submittedName>
        <fullName evidence="1">Uncharacterized protein</fullName>
    </submittedName>
</protein>
<dbReference type="EMBL" id="BK029940">
    <property type="protein sequence ID" value="DAD55749.1"/>
    <property type="molecule type" value="Genomic_DNA"/>
</dbReference>
<sequence length="104" mass="12195">MKKLTIMGRNYTLDQTLTEMNSSWGVKHLCKVKNNFCLNICKGKSCKSCEKCEIEQCFNLSLKEIKEGKRKELIPCAEYFNDRTNYGARRYYNGKGIKTEVWHI</sequence>
<name>A0A8D9PEJ0_9VIRU</name>